<evidence type="ECO:0000313" key="4">
    <source>
        <dbReference type="Proteomes" id="UP000218437"/>
    </source>
</evidence>
<evidence type="ECO:0000259" key="2">
    <source>
        <dbReference type="Pfam" id="PF03724"/>
    </source>
</evidence>
<dbReference type="PANTHER" id="PTHR35535">
    <property type="entry name" value="HEAT SHOCK PROTEIN HSLJ"/>
    <property type="match status" value="1"/>
</dbReference>
<dbReference type="AlphaFoldDB" id="A0A290WV96"/>
<dbReference type="EMBL" id="CP023422">
    <property type="protein sequence ID" value="ATD60810.1"/>
    <property type="molecule type" value="Genomic_DNA"/>
</dbReference>
<dbReference type="Proteomes" id="UP000218437">
    <property type="component" value="Chromosome"/>
</dbReference>
<dbReference type="InterPro" id="IPR053147">
    <property type="entry name" value="Hsp_HslJ-like"/>
</dbReference>
<dbReference type="Pfam" id="PF03724">
    <property type="entry name" value="META"/>
    <property type="match status" value="1"/>
</dbReference>
<keyword evidence="4" id="KW-1185">Reference proteome</keyword>
<accession>A0A290WV96</accession>
<proteinExistence type="predicted"/>
<protein>
    <recommendedName>
        <fullName evidence="2">DUF306 domain-containing protein</fullName>
    </recommendedName>
</protein>
<dbReference type="KEGG" id="jsv:CNX70_12020"/>
<reference evidence="3 4" key="1">
    <citation type="submission" date="2017-09" db="EMBL/GenBank/DDBJ databases">
        <title>Complete genome sequence of Janthinobacterium svalbardensis PAMC 27463.</title>
        <authorList>
            <person name="Cho Y.-J."/>
            <person name="Cho A."/>
            <person name="Kim O.-S."/>
            <person name="Lee J.-I."/>
        </authorList>
    </citation>
    <scope>NUCLEOTIDE SEQUENCE [LARGE SCALE GENOMIC DNA]</scope>
    <source>
        <strain evidence="3 4">PAMC 27463</strain>
    </source>
</reference>
<gene>
    <name evidence="3" type="ORF">CNX70_12020</name>
</gene>
<dbReference type="PROSITE" id="PS51257">
    <property type="entry name" value="PROKAR_LIPOPROTEIN"/>
    <property type="match status" value="1"/>
</dbReference>
<dbReference type="PANTHER" id="PTHR35535:SF2">
    <property type="entry name" value="DUF306 DOMAIN-CONTAINING PROTEIN"/>
    <property type="match status" value="1"/>
</dbReference>
<evidence type="ECO:0000313" key="3">
    <source>
        <dbReference type="EMBL" id="ATD60810.1"/>
    </source>
</evidence>
<feature type="domain" description="DUF306" evidence="2">
    <location>
        <begin position="45"/>
        <end position="153"/>
    </location>
</feature>
<organism evidence="3 4">
    <name type="scientific">Janthinobacterium svalbardensis</name>
    <dbReference type="NCBI Taxonomy" id="368607"/>
    <lineage>
        <taxon>Bacteria</taxon>
        <taxon>Pseudomonadati</taxon>
        <taxon>Pseudomonadota</taxon>
        <taxon>Betaproteobacteria</taxon>
        <taxon>Burkholderiales</taxon>
        <taxon>Oxalobacteraceae</taxon>
        <taxon>Janthinobacterium</taxon>
    </lineage>
</organism>
<keyword evidence="1" id="KW-0732">Signal</keyword>
<dbReference type="InterPro" id="IPR005184">
    <property type="entry name" value="DUF306_Meta_HslJ"/>
</dbReference>
<dbReference type="Gene3D" id="2.40.128.270">
    <property type="match status" value="1"/>
</dbReference>
<sequence length="159" mass="16894">MFTLARLIPFAAIVAITAGCAQTPVRSDAAAAAPGATSPAKPAPKLTGTPWKLKELKGKQVVRKAPEQRDVTLLLAEGRASGHSGCNQMMGGYTSDGVSTLNFGQLAGTMMMCQPQDMDLERLLLTTLGEVNGYRYADQELLLLKDGVPVARYEALTVK</sequence>
<name>A0A290WV96_9BURK</name>
<dbReference type="RefSeq" id="WP_096234868.1">
    <property type="nucleotide sequence ID" value="NZ_CP023422.1"/>
</dbReference>
<evidence type="ECO:0000256" key="1">
    <source>
        <dbReference type="SAM" id="SignalP"/>
    </source>
</evidence>
<feature type="chain" id="PRO_5013239539" description="DUF306 domain-containing protein" evidence="1">
    <location>
        <begin position="22"/>
        <end position="159"/>
    </location>
</feature>
<dbReference type="InterPro" id="IPR038670">
    <property type="entry name" value="HslJ-like_sf"/>
</dbReference>
<feature type="signal peptide" evidence="1">
    <location>
        <begin position="1"/>
        <end position="21"/>
    </location>
</feature>